<dbReference type="RefSeq" id="WP_075974702.1">
    <property type="nucleotide sequence ID" value="NZ_MKQR01000009.1"/>
</dbReference>
<dbReference type="AlphaFoldDB" id="A0A1Q9LP78"/>
<dbReference type="InterPro" id="IPR002645">
    <property type="entry name" value="STAS_dom"/>
</dbReference>
<reference evidence="2 3" key="1">
    <citation type="submission" date="2016-10" db="EMBL/GenBank/DDBJ databases">
        <title>The Draft Genome Sequence of Actinokineospora bangkokensis 44EHWT reveals the biosynthetic pathway of antifungal compounds Thailandins with unusual extender unit butylmalonyl-CoA.</title>
        <authorList>
            <person name="Greule A."/>
            <person name="Intra B."/>
            <person name="Flemming S."/>
            <person name="Rommel M.G."/>
            <person name="Panbangred W."/>
            <person name="Bechthold A."/>
        </authorList>
    </citation>
    <scope>NUCLEOTIDE SEQUENCE [LARGE SCALE GENOMIC DNA]</scope>
    <source>
        <strain evidence="2 3">44EHW</strain>
    </source>
</reference>
<comment type="caution">
    <text evidence="2">The sequence shown here is derived from an EMBL/GenBank/DDBJ whole genome shotgun (WGS) entry which is preliminary data.</text>
</comment>
<dbReference type="Pfam" id="PF01740">
    <property type="entry name" value="STAS"/>
    <property type="match status" value="1"/>
</dbReference>
<evidence type="ECO:0000313" key="2">
    <source>
        <dbReference type="EMBL" id="OLR93803.1"/>
    </source>
</evidence>
<dbReference type="EMBL" id="MKQR01000009">
    <property type="protein sequence ID" value="OLR93803.1"/>
    <property type="molecule type" value="Genomic_DNA"/>
</dbReference>
<protein>
    <recommendedName>
        <fullName evidence="1">STAS domain-containing protein</fullName>
    </recommendedName>
</protein>
<accession>A0A1Q9LP78</accession>
<name>A0A1Q9LP78_9PSEU</name>
<feature type="domain" description="STAS" evidence="1">
    <location>
        <begin position="17"/>
        <end position="94"/>
    </location>
</feature>
<proteinExistence type="predicted"/>
<evidence type="ECO:0000313" key="3">
    <source>
        <dbReference type="Proteomes" id="UP000186040"/>
    </source>
</evidence>
<evidence type="ECO:0000259" key="1">
    <source>
        <dbReference type="PROSITE" id="PS50801"/>
    </source>
</evidence>
<gene>
    <name evidence="2" type="ORF">BJP25_16330</name>
</gene>
<dbReference type="Gene3D" id="3.30.750.24">
    <property type="entry name" value="STAS domain"/>
    <property type="match status" value="1"/>
</dbReference>
<sequence length="138" mass="14980">MTLKFARTPRERAERSLTVTTTHTAGTTTITAHGRIDLATEAPWREALITTATTPDPTTHHLVVDLTAVTHLSWASTAVLLRAHRACTRRGRTLTTLARGPILSSLHLTPLAQELRIAPSTTTAPTPHTHSTNAWLIA</sequence>
<organism evidence="2 3">
    <name type="scientific">Actinokineospora bangkokensis</name>
    <dbReference type="NCBI Taxonomy" id="1193682"/>
    <lineage>
        <taxon>Bacteria</taxon>
        <taxon>Bacillati</taxon>
        <taxon>Actinomycetota</taxon>
        <taxon>Actinomycetes</taxon>
        <taxon>Pseudonocardiales</taxon>
        <taxon>Pseudonocardiaceae</taxon>
        <taxon>Actinokineospora</taxon>
    </lineage>
</organism>
<dbReference type="InterPro" id="IPR036513">
    <property type="entry name" value="STAS_dom_sf"/>
</dbReference>
<dbReference type="SUPFAM" id="SSF52091">
    <property type="entry name" value="SpoIIaa-like"/>
    <property type="match status" value="1"/>
</dbReference>
<keyword evidence="3" id="KW-1185">Reference proteome</keyword>
<dbReference type="PROSITE" id="PS50801">
    <property type="entry name" value="STAS"/>
    <property type="match status" value="1"/>
</dbReference>
<dbReference type="Proteomes" id="UP000186040">
    <property type="component" value="Unassembled WGS sequence"/>
</dbReference>
<dbReference type="STRING" id="1193682.BJP25_16330"/>